<dbReference type="Pfam" id="PF25372">
    <property type="entry name" value="DUF7885"/>
    <property type="match status" value="1"/>
</dbReference>
<dbReference type="Proteomes" id="UP001221898">
    <property type="component" value="Unassembled WGS sequence"/>
</dbReference>
<evidence type="ECO:0000256" key="1">
    <source>
        <dbReference type="ARBA" id="ARBA00022786"/>
    </source>
</evidence>
<proteinExistence type="predicted"/>
<dbReference type="Gene3D" id="3.80.10.10">
    <property type="entry name" value="Ribonuclease Inhibitor"/>
    <property type="match status" value="2"/>
</dbReference>
<sequence length="346" mass="37938">MSECGLAEQHREAWPSQPDAVQVYGRSCVTPQGLEELFAQSNGSLRELRIMSCSGSGLHGDRLLLPCSRHCPHLTDVDVSWTGATDTGITALASATASLESVLVNGCCITDRAFKVLIRRHGGSLCRLEVFGCRSLSAACLSVMATSCPNLKVLNMGKLPKVTEACLTHITAHLKRLTSLNLTGLHVVRDRIVHLIVRRCPELRCLTLRCCPHITDRSLTEISTYSATIRYLDVSGCSAVTDLGIQAIAMACHHLQYLDLSSTKTSNKGVCLLASYCSRHLHTVKLSFCYICQDSLLKLCRYCKGLRLLHLYGACDFHNARELRLVNPGLEAKCDLACKTRPGQPR</sequence>
<dbReference type="InterPro" id="IPR057207">
    <property type="entry name" value="FBXL15_LRR"/>
</dbReference>
<gene>
    <name evidence="3" type="ORF">AAFF_G00065250</name>
</gene>
<dbReference type="EMBL" id="JAINUG010000014">
    <property type="protein sequence ID" value="KAJ8413927.1"/>
    <property type="molecule type" value="Genomic_DNA"/>
</dbReference>
<dbReference type="GO" id="GO:0005737">
    <property type="term" value="C:cytoplasm"/>
    <property type="evidence" value="ECO:0007669"/>
    <property type="project" value="TreeGrafter"/>
</dbReference>
<dbReference type="SUPFAM" id="SSF52047">
    <property type="entry name" value="RNI-like"/>
    <property type="match status" value="1"/>
</dbReference>
<organism evidence="3 4">
    <name type="scientific">Aldrovandia affinis</name>
    <dbReference type="NCBI Taxonomy" id="143900"/>
    <lineage>
        <taxon>Eukaryota</taxon>
        <taxon>Metazoa</taxon>
        <taxon>Chordata</taxon>
        <taxon>Craniata</taxon>
        <taxon>Vertebrata</taxon>
        <taxon>Euteleostomi</taxon>
        <taxon>Actinopterygii</taxon>
        <taxon>Neopterygii</taxon>
        <taxon>Teleostei</taxon>
        <taxon>Notacanthiformes</taxon>
        <taxon>Halosauridae</taxon>
        <taxon>Aldrovandia</taxon>
    </lineage>
</organism>
<dbReference type="Pfam" id="PF13516">
    <property type="entry name" value="LRR_6"/>
    <property type="match status" value="1"/>
</dbReference>
<dbReference type="PANTHER" id="PTHR13382">
    <property type="entry name" value="MITOCHONDRIAL ATP SYNTHASE COUPLING FACTOR B"/>
    <property type="match status" value="1"/>
</dbReference>
<keyword evidence="1" id="KW-0833">Ubl conjugation pathway</keyword>
<reference evidence="3" key="1">
    <citation type="journal article" date="2023" name="Science">
        <title>Genome structures resolve the early diversification of teleost fishes.</title>
        <authorList>
            <person name="Parey E."/>
            <person name="Louis A."/>
            <person name="Montfort J."/>
            <person name="Bouchez O."/>
            <person name="Roques C."/>
            <person name="Iampietro C."/>
            <person name="Lluch J."/>
            <person name="Castinel A."/>
            <person name="Donnadieu C."/>
            <person name="Desvignes T."/>
            <person name="Floi Bucao C."/>
            <person name="Jouanno E."/>
            <person name="Wen M."/>
            <person name="Mejri S."/>
            <person name="Dirks R."/>
            <person name="Jansen H."/>
            <person name="Henkel C."/>
            <person name="Chen W.J."/>
            <person name="Zahm M."/>
            <person name="Cabau C."/>
            <person name="Klopp C."/>
            <person name="Thompson A.W."/>
            <person name="Robinson-Rechavi M."/>
            <person name="Braasch I."/>
            <person name="Lecointre G."/>
            <person name="Bobe J."/>
            <person name="Postlethwait J.H."/>
            <person name="Berthelot C."/>
            <person name="Roest Crollius H."/>
            <person name="Guiguen Y."/>
        </authorList>
    </citation>
    <scope>NUCLEOTIDE SEQUENCE</scope>
    <source>
        <strain evidence="3">NC1722</strain>
    </source>
</reference>
<dbReference type="InterPro" id="IPR001611">
    <property type="entry name" value="Leu-rich_rpt"/>
</dbReference>
<evidence type="ECO:0000313" key="4">
    <source>
        <dbReference type="Proteomes" id="UP001221898"/>
    </source>
</evidence>
<comment type="caution">
    <text evidence="3">The sequence shown here is derived from an EMBL/GenBank/DDBJ whole genome shotgun (WGS) entry which is preliminary data.</text>
</comment>
<keyword evidence="4" id="KW-1185">Reference proteome</keyword>
<dbReference type="AlphaFoldDB" id="A0AAD7T3W0"/>
<evidence type="ECO:0000313" key="3">
    <source>
        <dbReference type="EMBL" id="KAJ8413927.1"/>
    </source>
</evidence>
<evidence type="ECO:0000259" key="2">
    <source>
        <dbReference type="Pfam" id="PF25372"/>
    </source>
</evidence>
<dbReference type="SMART" id="SM00367">
    <property type="entry name" value="LRR_CC"/>
    <property type="match status" value="5"/>
</dbReference>
<dbReference type="InterPro" id="IPR006553">
    <property type="entry name" value="Leu-rich_rpt_Cys-con_subtyp"/>
</dbReference>
<dbReference type="InterPro" id="IPR050648">
    <property type="entry name" value="F-box_LRR-repeat"/>
</dbReference>
<name>A0AAD7T3W0_9TELE</name>
<dbReference type="InterPro" id="IPR032675">
    <property type="entry name" value="LRR_dom_sf"/>
</dbReference>
<accession>A0AAD7T3W0</accession>
<protein>
    <recommendedName>
        <fullName evidence="2">F-box/LRR-repeat protein 15-like leucin rich repeat domain-containing protein</fullName>
    </recommendedName>
</protein>
<feature type="domain" description="F-box/LRR-repeat protein 15-like leucin rich repeat" evidence="2">
    <location>
        <begin position="132"/>
        <end position="309"/>
    </location>
</feature>
<dbReference type="PANTHER" id="PTHR13382:SF69">
    <property type="entry name" value="FI18408P1"/>
    <property type="match status" value="1"/>
</dbReference>